<dbReference type="AlphaFoldDB" id="C0NAQ9"/>
<dbReference type="InParanoid" id="C0NAQ9"/>
<sequence>MQAGYNSRLLYETCRAERRLVTGSERGTRTLALQQAGHGWKVERWTRPGIGTDWLWWFIVAEVVVRVVIIAVPGGAMTVEREEEETTAGDEYKPTEHGDDGGDEDDEDDEDEEG</sequence>
<accession>C0NAQ9</accession>
<dbReference type="RefSeq" id="XP_045291230.1">
    <property type="nucleotide sequence ID" value="XM_045427255.1"/>
</dbReference>
<dbReference type="GeneID" id="69033222"/>
<protein>
    <submittedName>
        <fullName evidence="2">Uncharacterized protein</fullName>
    </submittedName>
</protein>
<evidence type="ECO:0000313" key="2">
    <source>
        <dbReference type="EMBL" id="EEH10750.1"/>
    </source>
</evidence>
<dbReference type="HOGENOM" id="CLU_2120383_0_0_1"/>
<evidence type="ECO:0000313" key="3">
    <source>
        <dbReference type="Proteomes" id="UP000001631"/>
    </source>
</evidence>
<name>C0NAQ9_AJECG</name>
<dbReference type="EMBL" id="GG663363">
    <property type="protein sequence ID" value="EEH10750.1"/>
    <property type="molecule type" value="Genomic_DNA"/>
</dbReference>
<keyword evidence="3" id="KW-1185">Reference proteome</keyword>
<feature type="compositionally biased region" description="Acidic residues" evidence="1">
    <location>
        <begin position="101"/>
        <end position="114"/>
    </location>
</feature>
<organism evidence="2 3">
    <name type="scientific">Ajellomyces capsulatus (strain G186AR / H82 / ATCC MYA-2454 / RMSCC 2432)</name>
    <name type="common">Darling's disease fungus</name>
    <name type="synonym">Histoplasma capsulatum</name>
    <dbReference type="NCBI Taxonomy" id="447093"/>
    <lineage>
        <taxon>Eukaryota</taxon>
        <taxon>Fungi</taxon>
        <taxon>Dikarya</taxon>
        <taxon>Ascomycota</taxon>
        <taxon>Pezizomycotina</taxon>
        <taxon>Eurotiomycetes</taxon>
        <taxon>Eurotiomycetidae</taxon>
        <taxon>Onygenales</taxon>
        <taxon>Ajellomycetaceae</taxon>
        <taxon>Histoplasma</taxon>
    </lineage>
</organism>
<proteinExistence type="predicted"/>
<reference evidence="2" key="1">
    <citation type="submission" date="2009-02" db="EMBL/GenBank/DDBJ databases">
        <title>The Genome Sequence of Ajellomyces capsulatus strain G186AR.</title>
        <authorList>
            <consortium name="The Broad Institute Genome Sequencing Platform"/>
            <person name="Champion M."/>
            <person name="Cuomo C."/>
            <person name="Ma L.-J."/>
            <person name="Henn M.R."/>
            <person name="Sil A."/>
            <person name="Goldman B."/>
            <person name="Young S.K."/>
            <person name="Kodira C.D."/>
            <person name="Zeng Q."/>
            <person name="Koehrsen M."/>
            <person name="Alvarado L."/>
            <person name="Berlin A."/>
            <person name="Borenstein D."/>
            <person name="Chen Z."/>
            <person name="Engels R."/>
            <person name="Freedman E."/>
            <person name="Gellesch M."/>
            <person name="Goldberg J."/>
            <person name="Griggs A."/>
            <person name="Gujja S."/>
            <person name="Heiman D."/>
            <person name="Hepburn T."/>
            <person name="Howarth C."/>
            <person name="Jen D."/>
            <person name="Larson L."/>
            <person name="Lewis B."/>
            <person name="Mehta T."/>
            <person name="Park D."/>
            <person name="Pearson M."/>
            <person name="Roberts A."/>
            <person name="Saif S."/>
            <person name="Shea T."/>
            <person name="Shenoy N."/>
            <person name="Sisk P."/>
            <person name="Stolte C."/>
            <person name="Sykes S."/>
            <person name="Walk T."/>
            <person name="White J."/>
            <person name="Yandava C."/>
            <person name="Klein B."/>
            <person name="McEwen J.G."/>
            <person name="Puccia R."/>
            <person name="Goldman G.H."/>
            <person name="Felipe M.S."/>
            <person name="Nino-Vega G."/>
            <person name="San-Blas G."/>
            <person name="Taylor J."/>
            <person name="Mendoza L."/>
            <person name="Galagan J."/>
            <person name="Nusbaum C."/>
            <person name="Birren B."/>
        </authorList>
    </citation>
    <scope>NUCLEOTIDE SEQUENCE</scope>
    <source>
        <strain evidence="2">G186AR</strain>
    </source>
</reference>
<evidence type="ECO:0000256" key="1">
    <source>
        <dbReference type="SAM" id="MobiDB-lite"/>
    </source>
</evidence>
<gene>
    <name evidence="2" type="ORF">HCBG_00205</name>
</gene>
<feature type="region of interest" description="Disordered" evidence="1">
    <location>
        <begin position="76"/>
        <end position="114"/>
    </location>
</feature>
<dbReference type="Proteomes" id="UP000001631">
    <property type="component" value="Unassembled WGS sequence"/>
</dbReference>
<feature type="compositionally biased region" description="Basic and acidic residues" evidence="1">
    <location>
        <begin position="90"/>
        <end position="100"/>
    </location>
</feature>